<accession>A0A1H3BXT3</accession>
<protein>
    <submittedName>
        <fullName evidence="1">Uncharacterized protein</fullName>
    </submittedName>
</protein>
<name>A0A1H3BXT3_9BACT</name>
<reference evidence="2" key="1">
    <citation type="submission" date="2016-10" db="EMBL/GenBank/DDBJ databases">
        <authorList>
            <person name="Varghese N."/>
            <person name="Submissions S."/>
        </authorList>
    </citation>
    <scope>NUCLEOTIDE SEQUENCE [LARGE SCALE GENOMIC DNA]</scope>
    <source>
        <strain evidence="2">CGMCC 1.8975</strain>
    </source>
</reference>
<dbReference type="OrthoDB" id="9429671at2"/>
<dbReference type="Proteomes" id="UP000199249">
    <property type="component" value="Unassembled WGS sequence"/>
</dbReference>
<dbReference type="EMBL" id="FNOV01000001">
    <property type="protein sequence ID" value="SDX46194.1"/>
    <property type="molecule type" value="Genomic_DNA"/>
</dbReference>
<proteinExistence type="predicted"/>
<dbReference type="AlphaFoldDB" id="A0A1H3BXT3"/>
<dbReference type="RefSeq" id="WP_092737424.1">
    <property type="nucleotide sequence ID" value="NZ_FNOV01000001.1"/>
</dbReference>
<gene>
    <name evidence="1" type="ORF">SAMN04488069_101449</name>
</gene>
<organism evidence="1 2">
    <name type="scientific">Hymenobacter psychrophilus</name>
    <dbReference type="NCBI Taxonomy" id="651662"/>
    <lineage>
        <taxon>Bacteria</taxon>
        <taxon>Pseudomonadati</taxon>
        <taxon>Bacteroidota</taxon>
        <taxon>Cytophagia</taxon>
        <taxon>Cytophagales</taxon>
        <taxon>Hymenobacteraceae</taxon>
        <taxon>Hymenobacter</taxon>
    </lineage>
</organism>
<evidence type="ECO:0000313" key="1">
    <source>
        <dbReference type="EMBL" id="SDX46194.1"/>
    </source>
</evidence>
<dbReference type="STRING" id="651662.SAMN04488069_101449"/>
<sequence length="179" mass="19934">MKNQFELRLLSIGWMENLDEELDLCAHGKVLARIGNTILSDASQGTWTVSAAALFLLRTLSLDHTPAAPVGDQLLPCCGFTMWPNPDAVSGDVLVFGCPNGADWSVEHTAEEVRLTAPEGEQAVITSQEYQHTVLRFVDEVHTFYQSSKPKAPQDDPEDAAGYEAFWREWHQRYQQVSG</sequence>
<keyword evidence="2" id="KW-1185">Reference proteome</keyword>
<evidence type="ECO:0000313" key="2">
    <source>
        <dbReference type="Proteomes" id="UP000199249"/>
    </source>
</evidence>